<reference evidence="3 4" key="1">
    <citation type="submission" date="2016-04" db="EMBL/GenBank/DDBJ databases">
        <authorList>
            <consortium name="Pathogen Informatics"/>
        </authorList>
    </citation>
    <scope>NUCLEOTIDE SEQUENCE [LARGE SCALE GENOMIC DNA]</scope>
    <source>
        <strain evidence="3 4">H050680373</strain>
    </source>
</reference>
<name>A0A157SU95_9BORD</name>
<evidence type="ECO:0008006" key="5">
    <source>
        <dbReference type="Google" id="ProtNLM"/>
    </source>
</evidence>
<proteinExistence type="predicted"/>
<gene>
    <name evidence="3" type="ORF">SAMEA3906486_04929</name>
</gene>
<accession>A0A157SU95</accession>
<evidence type="ECO:0000313" key="4">
    <source>
        <dbReference type="Proteomes" id="UP000076848"/>
    </source>
</evidence>
<sequence>MPIEFAMPFRSLRALAAACAASLLVAGCGGGDEDSADTAQARDGSAQAQTPIVAPPTQGCDVAQGGEAVRPPVLNTQLDCAP</sequence>
<dbReference type="AlphaFoldDB" id="A0A157SU95"/>
<feature type="chain" id="PRO_5007616492" description="Lipoprotein" evidence="2">
    <location>
        <begin position="27"/>
        <end position="82"/>
    </location>
</feature>
<evidence type="ECO:0000313" key="3">
    <source>
        <dbReference type="EMBL" id="SAI73925.1"/>
    </source>
</evidence>
<organism evidence="3 4">
    <name type="scientific">Bordetella ansorpii</name>
    <dbReference type="NCBI Taxonomy" id="288768"/>
    <lineage>
        <taxon>Bacteria</taxon>
        <taxon>Pseudomonadati</taxon>
        <taxon>Pseudomonadota</taxon>
        <taxon>Betaproteobacteria</taxon>
        <taxon>Burkholderiales</taxon>
        <taxon>Alcaligenaceae</taxon>
        <taxon>Bordetella</taxon>
    </lineage>
</organism>
<protein>
    <recommendedName>
        <fullName evidence="5">Lipoprotein</fullName>
    </recommendedName>
</protein>
<keyword evidence="2" id="KW-0732">Signal</keyword>
<evidence type="ECO:0000256" key="1">
    <source>
        <dbReference type="SAM" id="MobiDB-lite"/>
    </source>
</evidence>
<feature type="region of interest" description="Disordered" evidence="1">
    <location>
        <begin position="30"/>
        <end position="66"/>
    </location>
</feature>
<dbReference type="EMBL" id="FKIF01000009">
    <property type="protein sequence ID" value="SAI73925.1"/>
    <property type="molecule type" value="Genomic_DNA"/>
</dbReference>
<dbReference type="Proteomes" id="UP000076848">
    <property type="component" value="Unassembled WGS sequence"/>
</dbReference>
<dbReference type="STRING" id="288768.SAMEA3906486_04929"/>
<feature type="signal peptide" evidence="2">
    <location>
        <begin position="1"/>
        <end position="26"/>
    </location>
</feature>
<dbReference type="OrthoDB" id="10003624at2"/>
<evidence type="ECO:0000256" key="2">
    <source>
        <dbReference type="SAM" id="SignalP"/>
    </source>
</evidence>
<keyword evidence="4" id="KW-1185">Reference proteome</keyword>